<evidence type="ECO:0008006" key="3">
    <source>
        <dbReference type="Google" id="ProtNLM"/>
    </source>
</evidence>
<dbReference type="EMBL" id="JAUSUW010000010">
    <property type="protein sequence ID" value="MDQ0422361.1"/>
    <property type="molecule type" value="Genomic_DNA"/>
</dbReference>
<comment type="caution">
    <text evidence="1">The sequence shown here is derived from an EMBL/GenBank/DDBJ whole genome shotgun (WGS) entry which is preliminary data.</text>
</comment>
<name>A0ABU0GCA1_9HYPH</name>
<keyword evidence="2" id="KW-1185">Reference proteome</keyword>
<accession>A0ABU0GCA1</accession>
<protein>
    <recommendedName>
        <fullName evidence="3">HNH endonuclease</fullName>
    </recommendedName>
</protein>
<organism evidence="1 2">
    <name type="scientific">Peteryoungia aggregata LMG 23059</name>
    <dbReference type="NCBI Taxonomy" id="1368425"/>
    <lineage>
        <taxon>Bacteria</taxon>
        <taxon>Pseudomonadati</taxon>
        <taxon>Pseudomonadota</taxon>
        <taxon>Alphaproteobacteria</taxon>
        <taxon>Hyphomicrobiales</taxon>
        <taxon>Rhizobiaceae</taxon>
        <taxon>Peteryoungia</taxon>
    </lineage>
</organism>
<proteinExistence type="predicted"/>
<dbReference type="Proteomes" id="UP001238496">
    <property type="component" value="Unassembled WGS sequence"/>
</dbReference>
<reference evidence="1 2" key="1">
    <citation type="submission" date="2023-07" db="EMBL/GenBank/DDBJ databases">
        <title>Genomic Encyclopedia of Type Strains, Phase IV (KMG-IV): sequencing the most valuable type-strain genomes for metagenomic binning, comparative biology and taxonomic classification.</title>
        <authorList>
            <person name="Goeker M."/>
        </authorList>
    </citation>
    <scope>NUCLEOTIDE SEQUENCE [LARGE SCALE GENOMIC DNA]</scope>
    <source>
        <strain evidence="1 2">DSM 1111</strain>
    </source>
</reference>
<gene>
    <name evidence="1" type="ORF">J2045_003409</name>
</gene>
<dbReference type="RefSeq" id="WP_307374839.1">
    <property type="nucleotide sequence ID" value="NZ_JAUSUW010000010.1"/>
</dbReference>
<evidence type="ECO:0000313" key="1">
    <source>
        <dbReference type="EMBL" id="MDQ0422361.1"/>
    </source>
</evidence>
<sequence length="184" mass="20517">MTAFRNLTGQRFGRLIAVSHRVKAGPTQAYTMWMCDCDCGAQKEIRASSLHSGDTTSCGCLQKEGVAERSAKHGAAPRGEHWPEYAVHRSMLQRCFNPNRENYPSYGGRGITVCDRWRFGQDGKTGFECFMEDVGRRPSPDLSIERDDNDGHYEPGNCRWATAKEQANNRRSRIAAIADKGVAA</sequence>
<evidence type="ECO:0000313" key="2">
    <source>
        <dbReference type="Proteomes" id="UP001238496"/>
    </source>
</evidence>